<evidence type="ECO:0000313" key="2">
    <source>
        <dbReference type="Proteomes" id="UP000541444"/>
    </source>
</evidence>
<organism evidence="1 2">
    <name type="scientific">Kingdonia uniflora</name>
    <dbReference type="NCBI Taxonomy" id="39325"/>
    <lineage>
        <taxon>Eukaryota</taxon>
        <taxon>Viridiplantae</taxon>
        <taxon>Streptophyta</taxon>
        <taxon>Embryophyta</taxon>
        <taxon>Tracheophyta</taxon>
        <taxon>Spermatophyta</taxon>
        <taxon>Magnoliopsida</taxon>
        <taxon>Ranunculales</taxon>
        <taxon>Circaeasteraceae</taxon>
        <taxon>Kingdonia</taxon>
    </lineage>
</organism>
<protein>
    <submittedName>
        <fullName evidence="1">Uncharacterized protein</fullName>
    </submittedName>
</protein>
<dbReference type="EMBL" id="JACGCM010000811">
    <property type="protein sequence ID" value="KAF6166209.1"/>
    <property type="molecule type" value="Genomic_DNA"/>
</dbReference>
<comment type="caution">
    <text evidence="1">The sequence shown here is derived from an EMBL/GenBank/DDBJ whole genome shotgun (WGS) entry which is preliminary data.</text>
</comment>
<accession>A0A7J7NG44</accession>
<gene>
    <name evidence="1" type="ORF">GIB67_023919</name>
</gene>
<sequence>MKLYTSRTESSKDKKFLKCQNILCGKLIWLEDTIEESVNHNAGTEDKVHIEVKINVTMDSNEFYKQLKGNSSLG</sequence>
<reference evidence="1 2" key="1">
    <citation type="journal article" date="2020" name="IScience">
        <title>Genome Sequencing of the Endangered Kingdonia uniflora (Circaeasteraceae, Ranunculales) Reveals Potential Mechanisms of Evolutionary Specialization.</title>
        <authorList>
            <person name="Sun Y."/>
            <person name="Deng T."/>
            <person name="Zhang A."/>
            <person name="Moore M.J."/>
            <person name="Landis J.B."/>
            <person name="Lin N."/>
            <person name="Zhang H."/>
            <person name="Zhang X."/>
            <person name="Huang J."/>
            <person name="Zhang X."/>
            <person name="Sun H."/>
            <person name="Wang H."/>
        </authorList>
    </citation>
    <scope>NUCLEOTIDE SEQUENCE [LARGE SCALE GENOMIC DNA]</scope>
    <source>
        <strain evidence="1">TB1705</strain>
        <tissue evidence="1">Leaf</tissue>
    </source>
</reference>
<dbReference type="Proteomes" id="UP000541444">
    <property type="component" value="Unassembled WGS sequence"/>
</dbReference>
<keyword evidence="2" id="KW-1185">Reference proteome</keyword>
<proteinExistence type="predicted"/>
<dbReference type="AlphaFoldDB" id="A0A7J7NG44"/>
<evidence type="ECO:0000313" key="1">
    <source>
        <dbReference type="EMBL" id="KAF6166209.1"/>
    </source>
</evidence>
<name>A0A7J7NG44_9MAGN</name>